<name>W6Q273_PENRF</name>
<sequence length="148" mass="15773">MTNNTGNASTNESYLEQASDLASRAIGTVTGTNTSTQTDEHKHEAKRDDGSWDQTIGSAKESVGNLIGNQTLRRTGAEQNAAGKEQEAKSQLQNWGEGIENRAQGAIGSIGAAVTGNRSEEDKYRDLHDEGKAHQLSAEADMIKKNAA</sequence>
<dbReference type="EMBL" id="HG792015">
    <property type="protein sequence ID" value="CDM28279.1"/>
    <property type="molecule type" value="Genomic_DNA"/>
</dbReference>
<reference evidence="2" key="1">
    <citation type="journal article" date="2014" name="Nat. Commun.">
        <title>Multiple recent horizontal transfers of a large genomic region in cheese making fungi.</title>
        <authorList>
            <person name="Cheeseman K."/>
            <person name="Ropars J."/>
            <person name="Renault P."/>
            <person name="Dupont J."/>
            <person name="Gouzy J."/>
            <person name="Branca A."/>
            <person name="Abraham A.L."/>
            <person name="Ceppi M."/>
            <person name="Conseiller E."/>
            <person name="Debuchy R."/>
            <person name="Malagnac F."/>
            <person name="Goarin A."/>
            <person name="Silar P."/>
            <person name="Lacoste S."/>
            <person name="Sallet E."/>
            <person name="Bensimon A."/>
            <person name="Giraud T."/>
            <person name="Brygoo Y."/>
        </authorList>
    </citation>
    <scope>NUCLEOTIDE SEQUENCE [LARGE SCALE GENOMIC DNA]</scope>
    <source>
        <strain evidence="2">FM164</strain>
    </source>
</reference>
<evidence type="ECO:0000313" key="3">
    <source>
        <dbReference type="Proteomes" id="UP000030686"/>
    </source>
</evidence>
<feature type="compositionally biased region" description="Low complexity" evidence="1">
    <location>
        <begin position="28"/>
        <end position="37"/>
    </location>
</feature>
<feature type="compositionally biased region" description="Basic and acidic residues" evidence="1">
    <location>
        <begin position="38"/>
        <end position="50"/>
    </location>
</feature>
<dbReference type="PANTHER" id="PTHR40460:SF1">
    <property type="entry name" value="CSBD-LIKE DOMAIN-CONTAINING PROTEIN"/>
    <property type="match status" value="1"/>
</dbReference>
<feature type="compositionally biased region" description="Polar residues" evidence="1">
    <location>
        <begin position="1"/>
        <end position="16"/>
    </location>
</feature>
<dbReference type="STRING" id="1365484.W6Q273"/>
<dbReference type="Proteomes" id="UP000030686">
    <property type="component" value="Unassembled WGS sequence"/>
</dbReference>
<gene>
    <name evidence="2" type="ORF">PROQFM164_S01g002090</name>
</gene>
<dbReference type="PANTHER" id="PTHR40460">
    <property type="entry name" value="CHROMOSOME 1, WHOLE GENOME SHOTGUN SEQUENCE"/>
    <property type="match status" value="1"/>
</dbReference>
<dbReference type="OrthoDB" id="5309565at2759"/>
<dbReference type="SUPFAM" id="SSF69047">
    <property type="entry name" value="Hypothetical protein YjbJ"/>
    <property type="match status" value="1"/>
</dbReference>
<protein>
    <submittedName>
        <fullName evidence="2">CsbD-like</fullName>
    </submittedName>
</protein>
<organism evidence="2 3">
    <name type="scientific">Penicillium roqueforti (strain FM164)</name>
    <dbReference type="NCBI Taxonomy" id="1365484"/>
    <lineage>
        <taxon>Eukaryota</taxon>
        <taxon>Fungi</taxon>
        <taxon>Dikarya</taxon>
        <taxon>Ascomycota</taxon>
        <taxon>Pezizomycotina</taxon>
        <taxon>Eurotiomycetes</taxon>
        <taxon>Eurotiomycetidae</taxon>
        <taxon>Eurotiales</taxon>
        <taxon>Aspergillaceae</taxon>
        <taxon>Penicillium</taxon>
    </lineage>
</organism>
<proteinExistence type="predicted"/>
<feature type="region of interest" description="Disordered" evidence="1">
    <location>
        <begin position="1"/>
        <end position="92"/>
    </location>
</feature>
<feature type="compositionally biased region" description="Basic and acidic residues" evidence="1">
    <location>
        <begin position="118"/>
        <end position="133"/>
    </location>
</feature>
<evidence type="ECO:0000256" key="1">
    <source>
        <dbReference type="SAM" id="MobiDB-lite"/>
    </source>
</evidence>
<dbReference type="AlphaFoldDB" id="W6Q273"/>
<accession>W6Q273</accession>
<dbReference type="InterPro" id="IPR036629">
    <property type="entry name" value="YjbJ_sf"/>
</dbReference>
<keyword evidence="3" id="KW-1185">Reference proteome</keyword>
<evidence type="ECO:0000313" key="2">
    <source>
        <dbReference type="EMBL" id="CDM28279.1"/>
    </source>
</evidence>
<feature type="region of interest" description="Disordered" evidence="1">
    <location>
        <begin position="110"/>
        <end position="148"/>
    </location>
</feature>